<evidence type="ECO:0000256" key="1">
    <source>
        <dbReference type="SAM" id="Coils"/>
    </source>
</evidence>
<sequence length="177" mass="20531">MISIDLFKTDGRFARGMRNTKIIYSAIRYGAKGIAKVSPVLVCVDVVLSLADMIHSYGQYRAAKEQTKQLEIIRNTLKKQYENLLIELRLDKQKLRLQLAQDLEKIDARIRKNADKMHLLKLAYENSFMVLKCIKEHLDEYEKKFPYDNAQGVVRLRQQYHEALTAHCQVSLNFIGG</sequence>
<keyword evidence="1" id="KW-0175">Coiled coil</keyword>
<organism evidence="2 3">
    <name type="scientific">Helicobacter pylori</name>
    <name type="common">Campylobacter pylori</name>
    <dbReference type="NCBI Taxonomy" id="210"/>
    <lineage>
        <taxon>Bacteria</taxon>
        <taxon>Pseudomonadati</taxon>
        <taxon>Campylobacterota</taxon>
        <taxon>Epsilonproteobacteria</taxon>
        <taxon>Campylobacterales</taxon>
        <taxon>Helicobacteraceae</taxon>
        <taxon>Helicobacter</taxon>
    </lineage>
</organism>
<evidence type="ECO:0000313" key="2">
    <source>
        <dbReference type="EMBL" id="RKV31290.1"/>
    </source>
</evidence>
<comment type="caution">
    <text evidence="2">The sequence shown here is derived from an EMBL/GenBank/DDBJ whole genome shotgun (WGS) entry which is preliminary data.</text>
</comment>
<name>A0A496H6V8_HELPX</name>
<gene>
    <name evidence="2" type="ORF">DD751_03275</name>
</gene>
<proteinExistence type="predicted"/>
<feature type="coiled-coil region" evidence="1">
    <location>
        <begin position="60"/>
        <end position="98"/>
    </location>
</feature>
<reference evidence="2 3" key="1">
    <citation type="submission" date="2018-04" db="EMBL/GenBank/DDBJ databases">
        <title>Complete genome sequences of Helicobacter pylori.</title>
        <authorList>
            <person name="Palau M."/>
            <person name="Minana-Galbis D."/>
        </authorList>
    </citation>
    <scope>NUCLEOTIDE SEQUENCE [LARGE SCALE GENOMIC DNA]</scope>
    <source>
        <strain evidence="2 3">B712A</strain>
    </source>
</reference>
<protein>
    <submittedName>
        <fullName evidence="2">Uncharacterized protein</fullName>
    </submittedName>
</protein>
<dbReference type="AlphaFoldDB" id="A0A496H6V8"/>
<dbReference type="RefSeq" id="WP_120848542.1">
    <property type="nucleotide sequence ID" value="NZ_QEGO01000007.1"/>
</dbReference>
<dbReference type="Proteomes" id="UP000267086">
    <property type="component" value="Unassembled WGS sequence"/>
</dbReference>
<dbReference type="EMBL" id="QEGO01000007">
    <property type="protein sequence ID" value="RKV31290.1"/>
    <property type="molecule type" value="Genomic_DNA"/>
</dbReference>
<accession>A0A496H6V8</accession>
<evidence type="ECO:0000313" key="3">
    <source>
        <dbReference type="Proteomes" id="UP000267086"/>
    </source>
</evidence>